<feature type="transmembrane region" description="Helical" evidence="6">
    <location>
        <begin position="50"/>
        <end position="76"/>
    </location>
</feature>
<feature type="transmembrane region" description="Helical" evidence="6">
    <location>
        <begin position="251"/>
        <end position="277"/>
    </location>
</feature>
<dbReference type="EMBL" id="FRCE01000006">
    <property type="protein sequence ID" value="SHL59808.1"/>
    <property type="molecule type" value="Genomic_DNA"/>
</dbReference>
<feature type="transmembrane region" description="Helical" evidence="6">
    <location>
        <begin position="414"/>
        <end position="436"/>
    </location>
</feature>
<comment type="subcellular location">
    <subcellularLocation>
        <location evidence="1">Cell membrane</location>
        <topology evidence="1">Multi-pass membrane protein</topology>
    </subcellularLocation>
</comment>
<evidence type="ECO:0000256" key="2">
    <source>
        <dbReference type="ARBA" id="ARBA00022475"/>
    </source>
</evidence>
<feature type="transmembrane region" description="Helical" evidence="6">
    <location>
        <begin position="211"/>
        <end position="231"/>
    </location>
</feature>
<evidence type="ECO:0000313" key="7">
    <source>
        <dbReference type="EMBL" id="SHL59808.1"/>
    </source>
</evidence>
<dbReference type="RefSeq" id="WP_073116787.1">
    <property type="nucleotide sequence ID" value="NZ_FRCE01000006.1"/>
</dbReference>
<evidence type="ECO:0000256" key="3">
    <source>
        <dbReference type="ARBA" id="ARBA00022692"/>
    </source>
</evidence>
<evidence type="ECO:0000256" key="6">
    <source>
        <dbReference type="SAM" id="Phobius"/>
    </source>
</evidence>
<reference evidence="7 8" key="1">
    <citation type="submission" date="2016-11" db="EMBL/GenBank/DDBJ databases">
        <authorList>
            <person name="Varghese N."/>
            <person name="Submissions S."/>
        </authorList>
    </citation>
    <scope>NUCLEOTIDE SEQUENCE [LARGE SCALE GENOMIC DNA]</scope>
    <source>
        <strain evidence="7 8">VTM4R57</strain>
    </source>
</reference>
<accession>A0ABD7M7T3</accession>
<dbReference type="Pfam" id="PF13520">
    <property type="entry name" value="AA_permease_2"/>
    <property type="match status" value="1"/>
</dbReference>
<dbReference type="PANTHER" id="PTHR42770:SF7">
    <property type="entry name" value="MEMBRANE PROTEIN"/>
    <property type="match status" value="1"/>
</dbReference>
<dbReference type="AlphaFoldDB" id="A0ABD7M7T3"/>
<dbReference type="GO" id="GO:0005886">
    <property type="term" value="C:plasma membrane"/>
    <property type="evidence" value="ECO:0007669"/>
    <property type="project" value="UniProtKB-SubCell"/>
</dbReference>
<dbReference type="PIRSF" id="PIRSF006060">
    <property type="entry name" value="AA_transporter"/>
    <property type="match status" value="1"/>
</dbReference>
<gene>
    <name evidence="7" type="ORF">SAMN04487849_10658</name>
</gene>
<dbReference type="PANTHER" id="PTHR42770">
    <property type="entry name" value="AMINO ACID TRANSPORTER-RELATED"/>
    <property type="match status" value="1"/>
</dbReference>
<feature type="transmembrane region" description="Helical" evidence="6">
    <location>
        <begin position="351"/>
        <end position="370"/>
    </location>
</feature>
<dbReference type="InterPro" id="IPR050367">
    <property type="entry name" value="APC_superfamily"/>
</dbReference>
<dbReference type="Proteomes" id="UP000184253">
    <property type="component" value="Unassembled WGS sequence"/>
</dbReference>
<feature type="transmembrane region" description="Helical" evidence="6">
    <location>
        <begin position="177"/>
        <end position="199"/>
    </location>
</feature>
<name>A0ABD7M7T3_MICLU</name>
<feature type="transmembrane region" description="Helical" evidence="6">
    <location>
        <begin position="97"/>
        <end position="126"/>
    </location>
</feature>
<keyword evidence="4 6" id="KW-1133">Transmembrane helix</keyword>
<organism evidence="7 8">
    <name type="scientific">Micrococcus luteus</name>
    <name type="common">Micrococcus lysodeikticus</name>
    <dbReference type="NCBI Taxonomy" id="1270"/>
    <lineage>
        <taxon>Bacteria</taxon>
        <taxon>Bacillati</taxon>
        <taxon>Actinomycetota</taxon>
        <taxon>Actinomycetes</taxon>
        <taxon>Micrococcales</taxon>
        <taxon>Micrococcaceae</taxon>
        <taxon>Micrococcus</taxon>
    </lineage>
</organism>
<evidence type="ECO:0000256" key="5">
    <source>
        <dbReference type="ARBA" id="ARBA00023136"/>
    </source>
</evidence>
<keyword evidence="2" id="KW-1003">Cell membrane</keyword>
<feature type="transmembrane region" description="Helical" evidence="6">
    <location>
        <begin position="24"/>
        <end position="44"/>
    </location>
</feature>
<feature type="transmembrane region" description="Helical" evidence="6">
    <location>
        <begin position="448"/>
        <end position="469"/>
    </location>
</feature>
<protein>
    <submittedName>
        <fullName evidence="7">Amino acid/polyamine/organocation transporter, APC superfamily</fullName>
    </submittedName>
</protein>
<feature type="transmembrane region" description="Helical" evidence="6">
    <location>
        <begin position="382"/>
        <end position="402"/>
    </location>
</feature>
<feature type="transmembrane region" description="Helical" evidence="6">
    <location>
        <begin position="146"/>
        <end position="165"/>
    </location>
</feature>
<dbReference type="InterPro" id="IPR002293">
    <property type="entry name" value="AA/rel_permease1"/>
</dbReference>
<sequence length="492" mass="51338">MTAHPPPASAGTAQPVLRRGLTPAWVFALAIGSEVGWGAFVLPFDWLHDAGLAGVALGFGVATVLILVVGLVYATAIRALPRTGGGVLFALFSAGRIPGFIAGWSLALGYIGIVAMNASAVTLIFRVTFPGLLSHGKLFEIAGWEVYLAEVLVSILFIWVFALLNMKGVKFSGRFQFWAVVTILTCIAVLGVSAVYAFLTTDIELPAAVPPGQSLLTSVVVILAIAPWAFIGFDTVPQMAGEFGFAPRKVVGLMVTGILTAAVVYILMSLVTAIAVSSRAADYSDSAWPPAEALTDLLGPMAMVLVVVAVSAGVLTGLNGFIAASSRVLYTMGEAKMIPPAFRSLSRASGTPVFSILVIATLCSSTPWFGRAALSWLVDMTSAGITVAYFFASIFVISLASGRIRSAEAMAPSAGLKILGIGGALIAVLFLSLLLLPSSPGALGTESLFALIVWAVLGGALLGLSWPRFRTTDIDALHREYTEAEQQGQAPM</sequence>
<feature type="transmembrane region" description="Helical" evidence="6">
    <location>
        <begin position="297"/>
        <end position="330"/>
    </location>
</feature>
<keyword evidence="3 6" id="KW-0812">Transmembrane</keyword>
<evidence type="ECO:0000256" key="1">
    <source>
        <dbReference type="ARBA" id="ARBA00004651"/>
    </source>
</evidence>
<dbReference type="Gene3D" id="1.20.1740.10">
    <property type="entry name" value="Amino acid/polyamine transporter I"/>
    <property type="match status" value="1"/>
</dbReference>
<comment type="caution">
    <text evidence="7">The sequence shown here is derived from an EMBL/GenBank/DDBJ whole genome shotgun (WGS) entry which is preliminary data.</text>
</comment>
<proteinExistence type="predicted"/>
<evidence type="ECO:0000313" key="8">
    <source>
        <dbReference type="Proteomes" id="UP000184253"/>
    </source>
</evidence>
<keyword evidence="5 6" id="KW-0472">Membrane</keyword>
<evidence type="ECO:0000256" key="4">
    <source>
        <dbReference type="ARBA" id="ARBA00022989"/>
    </source>
</evidence>